<dbReference type="Proteomes" id="UP001341840">
    <property type="component" value="Unassembled WGS sequence"/>
</dbReference>
<dbReference type="EMBL" id="JASCZI010181607">
    <property type="protein sequence ID" value="MED6184855.1"/>
    <property type="molecule type" value="Genomic_DNA"/>
</dbReference>
<protein>
    <submittedName>
        <fullName evidence="1">Uncharacterized protein</fullName>
    </submittedName>
</protein>
<gene>
    <name evidence="1" type="ORF">PIB30_051476</name>
</gene>
<name>A0ABU6WIB0_9FABA</name>
<organism evidence="1 2">
    <name type="scientific">Stylosanthes scabra</name>
    <dbReference type="NCBI Taxonomy" id="79078"/>
    <lineage>
        <taxon>Eukaryota</taxon>
        <taxon>Viridiplantae</taxon>
        <taxon>Streptophyta</taxon>
        <taxon>Embryophyta</taxon>
        <taxon>Tracheophyta</taxon>
        <taxon>Spermatophyta</taxon>
        <taxon>Magnoliopsida</taxon>
        <taxon>eudicotyledons</taxon>
        <taxon>Gunneridae</taxon>
        <taxon>Pentapetalae</taxon>
        <taxon>rosids</taxon>
        <taxon>fabids</taxon>
        <taxon>Fabales</taxon>
        <taxon>Fabaceae</taxon>
        <taxon>Papilionoideae</taxon>
        <taxon>50 kb inversion clade</taxon>
        <taxon>dalbergioids sensu lato</taxon>
        <taxon>Dalbergieae</taxon>
        <taxon>Pterocarpus clade</taxon>
        <taxon>Stylosanthes</taxon>
    </lineage>
</organism>
<accession>A0ABU6WIB0</accession>
<keyword evidence="2" id="KW-1185">Reference proteome</keyword>
<evidence type="ECO:0000313" key="2">
    <source>
        <dbReference type="Proteomes" id="UP001341840"/>
    </source>
</evidence>
<evidence type="ECO:0000313" key="1">
    <source>
        <dbReference type="EMBL" id="MED6184855.1"/>
    </source>
</evidence>
<comment type="caution">
    <text evidence="1">The sequence shown here is derived from an EMBL/GenBank/DDBJ whole genome shotgun (WGS) entry which is preliminary data.</text>
</comment>
<sequence length="165" mass="18983">MNCEFAYVFWFYHPLALRTADSSDTSIFDWICFTFEKLDHDRRSLFCFSILELSRARNELIFDEKERSPLEVVEAARQNHDDFLKALKLNPPSYHQSHHPPLGALSADKWEALPNHLWKLNVDASRKRDGQIKIGVVIRDWLGSDARNPCGVSNSPSASAPDRIK</sequence>
<reference evidence="1 2" key="1">
    <citation type="journal article" date="2023" name="Plants (Basel)">
        <title>Bridging the Gap: Combining Genomics and Transcriptomics Approaches to Understand Stylosanthes scabra, an Orphan Legume from the Brazilian Caatinga.</title>
        <authorList>
            <person name="Ferreira-Neto J.R.C."/>
            <person name="da Silva M.D."/>
            <person name="Binneck E."/>
            <person name="de Melo N.F."/>
            <person name="da Silva R.H."/>
            <person name="de Melo A.L.T.M."/>
            <person name="Pandolfi V."/>
            <person name="Bustamante F.O."/>
            <person name="Brasileiro-Vidal A.C."/>
            <person name="Benko-Iseppon A.M."/>
        </authorList>
    </citation>
    <scope>NUCLEOTIDE SEQUENCE [LARGE SCALE GENOMIC DNA]</scope>
    <source>
        <tissue evidence="1">Leaves</tissue>
    </source>
</reference>
<proteinExistence type="predicted"/>